<name>A0A7V0XFL0_UNCW3</name>
<sequence length="412" mass="47068">MEKPFSGETRSARRTRPRPSIATASGLIERGLAEFYRENEEDALDLFLEALELAPDNLQAHYLAALCAHVLTREQPLEQVCEHALAVNRRHPWTRACEGVRYLYLANFSRAEELMEAARRELPDALELEIGLGIVHEYSGEREKGIAAYRRALERDPDNVRALVALGGFFAMEGEYEGALQHYRRAHAVAPDIEHPHQKLGRDYYYEGMIEQAASEFARAVNAEPDEMAGHFYLLDCLRRLGRSDDAIDLYREILDRFGEHPELTSGFFEHFNMRIEAIAALEQMAREDPDDTETLARLSRAYREAGRLDEAARTARRLVRLAPEDADALSLLGDLHLRRGHYRLAAGACRRAIRLNVNAPYAYITLADALLFLGRQDESWQVITEMERVRHEAWQNYQARFSGQDRADADN</sequence>
<feature type="repeat" description="TPR" evidence="3">
    <location>
        <begin position="24"/>
        <end position="57"/>
    </location>
</feature>
<dbReference type="Gene3D" id="1.25.40.10">
    <property type="entry name" value="Tetratricopeptide repeat domain"/>
    <property type="match status" value="2"/>
</dbReference>
<dbReference type="SMART" id="SM00028">
    <property type="entry name" value="TPR"/>
    <property type="match status" value="7"/>
</dbReference>
<dbReference type="InterPro" id="IPR011990">
    <property type="entry name" value="TPR-like_helical_dom_sf"/>
</dbReference>
<dbReference type="Pfam" id="PF14559">
    <property type="entry name" value="TPR_19"/>
    <property type="match status" value="1"/>
</dbReference>
<reference evidence="4" key="1">
    <citation type="journal article" date="2020" name="mSystems">
        <title>Genome- and Community-Level Interaction Insights into Carbon Utilization and Element Cycling Functions of Hydrothermarchaeota in Hydrothermal Sediment.</title>
        <authorList>
            <person name="Zhou Z."/>
            <person name="Liu Y."/>
            <person name="Xu W."/>
            <person name="Pan J."/>
            <person name="Luo Z.H."/>
            <person name="Li M."/>
        </authorList>
    </citation>
    <scope>NUCLEOTIDE SEQUENCE [LARGE SCALE GENOMIC DNA]</scope>
    <source>
        <strain evidence="4">SpSt-1182</strain>
    </source>
</reference>
<dbReference type="PROSITE" id="PS50005">
    <property type="entry name" value="TPR"/>
    <property type="match status" value="5"/>
</dbReference>
<protein>
    <submittedName>
        <fullName evidence="4">Tetratricopeptide repeat protein</fullName>
    </submittedName>
</protein>
<accession>A0A7V0XFL0</accession>
<feature type="repeat" description="TPR" evidence="3">
    <location>
        <begin position="160"/>
        <end position="193"/>
    </location>
</feature>
<dbReference type="PANTHER" id="PTHR45586:SF1">
    <property type="entry name" value="LIPOPOLYSACCHARIDE ASSEMBLY PROTEIN B"/>
    <property type="match status" value="1"/>
</dbReference>
<feature type="repeat" description="TPR" evidence="3">
    <location>
        <begin position="293"/>
        <end position="326"/>
    </location>
</feature>
<keyword evidence="1" id="KW-0677">Repeat</keyword>
<dbReference type="SUPFAM" id="SSF48452">
    <property type="entry name" value="TPR-like"/>
    <property type="match status" value="2"/>
</dbReference>
<proteinExistence type="predicted"/>
<evidence type="ECO:0000313" key="4">
    <source>
        <dbReference type="EMBL" id="HDQ99801.1"/>
    </source>
</evidence>
<evidence type="ECO:0000256" key="1">
    <source>
        <dbReference type="ARBA" id="ARBA00022737"/>
    </source>
</evidence>
<dbReference type="InterPro" id="IPR019734">
    <property type="entry name" value="TPR_rpt"/>
</dbReference>
<dbReference type="Proteomes" id="UP000885672">
    <property type="component" value="Unassembled WGS sequence"/>
</dbReference>
<dbReference type="PANTHER" id="PTHR45586">
    <property type="entry name" value="TPR REPEAT-CONTAINING PROTEIN PA4667"/>
    <property type="match status" value="1"/>
</dbReference>
<evidence type="ECO:0000256" key="3">
    <source>
        <dbReference type="PROSITE-ProRule" id="PRU00339"/>
    </source>
</evidence>
<dbReference type="AlphaFoldDB" id="A0A7V0XFL0"/>
<evidence type="ECO:0000256" key="2">
    <source>
        <dbReference type="ARBA" id="ARBA00022803"/>
    </source>
</evidence>
<dbReference type="EMBL" id="DSBX01000219">
    <property type="protein sequence ID" value="HDQ99801.1"/>
    <property type="molecule type" value="Genomic_DNA"/>
</dbReference>
<feature type="repeat" description="TPR" evidence="3">
    <location>
        <begin position="194"/>
        <end position="227"/>
    </location>
</feature>
<keyword evidence="2 3" id="KW-0802">TPR repeat</keyword>
<feature type="repeat" description="TPR" evidence="3">
    <location>
        <begin position="126"/>
        <end position="159"/>
    </location>
</feature>
<dbReference type="InterPro" id="IPR051012">
    <property type="entry name" value="CellSynth/LPSAsmb/PSIAsmb"/>
</dbReference>
<organism evidence="4">
    <name type="scientific">candidate division WOR-3 bacterium</name>
    <dbReference type="NCBI Taxonomy" id="2052148"/>
    <lineage>
        <taxon>Bacteria</taxon>
        <taxon>Bacteria division WOR-3</taxon>
    </lineage>
</organism>
<gene>
    <name evidence="4" type="ORF">ENN51_05915</name>
</gene>
<dbReference type="Pfam" id="PF13432">
    <property type="entry name" value="TPR_16"/>
    <property type="match status" value="3"/>
</dbReference>
<comment type="caution">
    <text evidence="4">The sequence shown here is derived from an EMBL/GenBank/DDBJ whole genome shotgun (WGS) entry which is preliminary data.</text>
</comment>